<accession>I7GHT5</accession>
<organism evidence="1">
    <name type="scientific">Macaca fascicularis</name>
    <name type="common">Crab-eating macaque</name>
    <name type="synonym">Cynomolgus monkey</name>
    <dbReference type="NCBI Taxonomy" id="9541"/>
    <lineage>
        <taxon>Eukaryota</taxon>
        <taxon>Metazoa</taxon>
        <taxon>Chordata</taxon>
        <taxon>Craniata</taxon>
        <taxon>Vertebrata</taxon>
        <taxon>Euteleostomi</taxon>
        <taxon>Mammalia</taxon>
        <taxon>Eutheria</taxon>
        <taxon>Euarchontoglires</taxon>
        <taxon>Primates</taxon>
        <taxon>Haplorrhini</taxon>
        <taxon>Catarrhini</taxon>
        <taxon>Cercopithecidae</taxon>
        <taxon>Cercopithecinae</taxon>
        <taxon>Macaca</taxon>
    </lineage>
</organism>
<dbReference type="AlphaFoldDB" id="I7GHT5"/>
<evidence type="ECO:0000313" key="1">
    <source>
        <dbReference type="EMBL" id="BAE88669.1"/>
    </source>
</evidence>
<name>I7GHT5_MACFA</name>
<dbReference type="EMBL" id="AB171606">
    <property type="protein sequence ID" value="BAE88669.1"/>
    <property type="molecule type" value="mRNA"/>
</dbReference>
<reference evidence="1" key="1">
    <citation type="journal article" date="2007" name="PLoS Biol.">
        <title>Rate of evolution in brain-expressed genes in humans and other primates.</title>
        <authorList>
            <person name="Wang H.-Y."/>
            <person name="Chien H.-C."/>
            <person name="Osada N."/>
            <person name="Hashimoto K."/>
            <person name="Sugano S."/>
            <person name="Gojobori T."/>
            <person name="Chou C.-K."/>
            <person name="Tsai S.-F."/>
            <person name="Wu C.-I."/>
            <person name="Shen C.-K.J."/>
        </authorList>
    </citation>
    <scope>NUCLEOTIDE SEQUENCE</scope>
</reference>
<protein>
    <submittedName>
        <fullName evidence="1">Macaca fascicularis brain cDNA clone: QflA-17337, similar to human hypothetical protein FLJ39885 (FLJ39885), mRNA, RefSeq: XM_374489.2</fullName>
    </submittedName>
</protein>
<proteinExistence type="evidence at transcript level"/>
<sequence length="47" mass="5620">MLTARKHNSFPSWLYSTLMSLILQFQFHSVKYFWESYTLVHPGNLKA</sequence>